<protein>
    <submittedName>
        <fullName evidence="3">Endonuclease</fullName>
    </submittedName>
</protein>
<dbReference type="CDD" id="cd09083">
    <property type="entry name" value="EEP-1"/>
    <property type="match status" value="1"/>
</dbReference>
<dbReference type="Proteomes" id="UP000644507">
    <property type="component" value="Unassembled WGS sequence"/>
</dbReference>
<dbReference type="Pfam" id="PF03372">
    <property type="entry name" value="Exo_endo_phos"/>
    <property type="match status" value="1"/>
</dbReference>
<evidence type="ECO:0000259" key="2">
    <source>
        <dbReference type="Pfam" id="PF03372"/>
    </source>
</evidence>
<gene>
    <name evidence="3" type="ORF">GCM10007100_06540</name>
</gene>
<accession>A0A918TIR8</accession>
<dbReference type="GO" id="GO:0004519">
    <property type="term" value="F:endonuclease activity"/>
    <property type="evidence" value="ECO:0007669"/>
    <property type="project" value="UniProtKB-KW"/>
</dbReference>
<dbReference type="SUPFAM" id="SSF56219">
    <property type="entry name" value="DNase I-like"/>
    <property type="match status" value="1"/>
</dbReference>
<evidence type="ECO:0000256" key="1">
    <source>
        <dbReference type="SAM" id="SignalP"/>
    </source>
</evidence>
<keyword evidence="1" id="KW-0732">Signal</keyword>
<dbReference type="InterPro" id="IPR036691">
    <property type="entry name" value="Endo/exonu/phosph_ase_sf"/>
</dbReference>
<dbReference type="Gene3D" id="3.60.10.10">
    <property type="entry name" value="Endonuclease/exonuclease/phosphatase"/>
    <property type="match status" value="1"/>
</dbReference>
<keyword evidence="4" id="KW-1185">Reference proteome</keyword>
<evidence type="ECO:0000313" key="4">
    <source>
        <dbReference type="Proteomes" id="UP000644507"/>
    </source>
</evidence>
<dbReference type="PANTHER" id="PTHR12121">
    <property type="entry name" value="CARBON CATABOLITE REPRESSOR PROTEIN 4"/>
    <property type="match status" value="1"/>
</dbReference>
<name>A0A918TIR8_9BACT</name>
<dbReference type="EMBL" id="BMXI01000002">
    <property type="protein sequence ID" value="GHC44017.1"/>
    <property type="molecule type" value="Genomic_DNA"/>
</dbReference>
<evidence type="ECO:0000313" key="3">
    <source>
        <dbReference type="EMBL" id="GHC44017.1"/>
    </source>
</evidence>
<feature type="chain" id="PRO_5037619206" evidence="1">
    <location>
        <begin position="18"/>
        <end position="280"/>
    </location>
</feature>
<feature type="signal peptide" evidence="1">
    <location>
        <begin position="1"/>
        <end position="17"/>
    </location>
</feature>
<proteinExistence type="predicted"/>
<organism evidence="3 4">
    <name type="scientific">Roseibacillus persicicus</name>
    <dbReference type="NCBI Taxonomy" id="454148"/>
    <lineage>
        <taxon>Bacteria</taxon>
        <taxon>Pseudomonadati</taxon>
        <taxon>Verrucomicrobiota</taxon>
        <taxon>Verrucomicrobiia</taxon>
        <taxon>Verrucomicrobiales</taxon>
        <taxon>Verrucomicrobiaceae</taxon>
        <taxon>Roseibacillus</taxon>
    </lineage>
</organism>
<dbReference type="PANTHER" id="PTHR12121:SF36">
    <property type="entry name" value="ENDONUCLEASE_EXONUCLEASE_PHOSPHATASE DOMAIN-CONTAINING PROTEIN"/>
    <property type="match status" value="1"/>
</dbReference>
<reference evidence="3" key="1">
    <citation type="journal article" date="2014" name="Int. J. Syst. Evol. Microbiol.">
        <title>Complete genome sequence of Corynebacterium casei LMG S-19264T (=DSM 44701T), isolated from a smear-ripened cheese.</title>
        <authorList>
            <consortium name="US DOE Joint Genome Institute (JGI-PGF)"/>
            <person name="Walter F."/>
            <person name="Albersmeier A."/>
            <person name="Kalinowski J."/>
            <person name="Ruckert C."/>
        </authorList>
    </citation>
    <scope>NUCLEOTIDE SEQUENCE</scope>
    <source>
        <strain evidence="3">KCTC 12988</strain>
    </source>
</reference>
<sequence length="280" mass="31467">MKRLLVLLSLLFVSSSAAELRVATFNIRYAARGDKGEKSWTSRRDLVVETIQQMNPDVLGIQEALDSQLRFLAKELPEYSFVGVGRDDGRKRGEYSAIFYRKKRLSLDANQSGTFWLSDTPDEPGSVTWGNAVTRVCTWGKFTDRSNGKEIFVYNTHWDHRGQPSREKSAQLIREHFAGQKEDKAPVVVMGDFNASETSAELKILSEGEGGLSNSFLKVNPDEKERGTFNGWKTTGTGGAMIDHVLTSFELVISESQIVRHHRGTQVPSDHFPVLTILKW</sequence>
<dbReference type="AlphaFoldDB" id="A0A918TIR8"/>
<dbReference type="InterPro" id="IPR005135">
    <property type="entry name" value="Endo/exonuclease/phosphatase"/>
</dbReference>
<comment type="caution">
    <text evidence="3">The sequence shown here is derived from an EMBL/GenBank/DDBJ whole genome shotgun (WGS) entry which is preliminary data.</text>
</comment>
<keyword evidence="3" id="KW-0378">Hydrolase</keyword>
<feature type="domain" description="Endonuclease/exonuclease/phosphatase" evidence="2">
    <location>
        <begin position="23"/>
        <end position="271"/>
    </location>
</feature>
<keyword evidence="3" id="KW-0540">Nuclease</keyword>
<dbReference type="GO" id="GO:0000175">
    <property type="term" value="F:3'-5'-RNA exonuclease activity"/>
    <property type="evidence" value="ECO:0007669"/>
    <property type="project" value="TreeGrafter"/>
</dbReference>
<reference evidence="3" key="2">
    <citation type="submission" date="2020-09" db="EMBL/GenBank/DDBJ databases">
        <authorList>
            <person name="Sun Q."/>
            <person name="Kim S."/>
        </authorList>
    </citation>
    <scope>NUCLEOTIDE SEQUENCE</scope>
    <source>
        <strain evidence="3">KCTC 12988</strain>
    </source>
</reference>
<keyword evidence="3" id="KW-0255">Endonuclease</keyword>
<dbReference type="RefSeq" id="WP_189567316.1">
    <property type="nucleotide sequence ID" value="NZ_BMXI01000002.1"/>
</dbReference>
<dbReference type="InterPro" id="IPR050410">
    <property type="entry name" value="CCR4/nocturin_mRNA_transcr"/>
</dbReference>